<keyword evidence="1" id="KW-0862">Zinc</keyword>
<dbReference type="SUPFAM" id="SSF57756">
    <property type="entry name" value="Retrovirus zinc finger-like domains"/>
    <property type="match status" value="1"/>
</dbReference>
<reference evidence="4" key="1">
    <citation type="submission" date="2020-05" db="EMBL/GenBank/DDBJ databases">
        <title>WGS assembly of Panicum virgatum.</title>
        <authorList>
            <person name="Lovell J.T."/>
            <person name="Jenkins J."/>
            <person name="Shu S."/>
            <person name="Juenger T.E."/>
            <person name="Schmutz J."/>
        </authorList>
    </citation>
    <scope>NUCLEOTIDE SEQUENCE</scope>
    <source>
        <strain evidence="4">AP13</strain>
    </source>
</reference>
<accession>A0A8T0V8U9</accession>
<evidence type="ECO:0000259" key="3">
    <source>
        <dbReference type="PROSITE" id="PS50158"/>
    </source>
</evidence>
<organism evidence="4 5">
    <name type="scientific">Panicum virgatum</name>
    <name type="common">Blackwell switchgrass</name>
    <dbReference type="NCBI Taxonomy" id="38727"/>
    <lineage>
        <taxon>Eukaryota</taxon>
        <taxon>Viridiplantae</taxon>
        <taxon>Streptophyta</taxon>
        <taxon>Embryophyta</taxon>
        <taxon>Tracheophyta</taxon>
        <taxon>Spermatophyta</taxon>
        <taxon>Magnoliopsida</taxon>
        <taxon>Liliopsida</taxon>
        <taxon>Poales</taxon>
        <taxon>Poaceae</taxon>
        <taxon>PACMAD clade</taxon>
        <taxon>Panicoideae</taxon>
        <taxon>Panicodae</taxon>
        <taxon>Paniceae</taxon>
        <taxon>Panicinae</taxon>
        <taxon>Panicum</taxon>
        <taxon>Panicum sect. Hiantes</taxon>
    </lineage>
</organism>
<dbReference type="EMBL" id="CM029041">
    <property type="protein sequence ID" value="KAG2629764.1"/>
    <property type="molecule type" value="Genomic_DNA"/>
</dbReference>
<proteinExistence type="predicted"/>
<evidence type="ECO:0000313" key="5">
    <source>
        <dbReference type="Proteomes" id="UP000823388"/>
    </source>
</evidence>
<evidence type="ECO:0000256" key="2">
    <source>
        <dbReference type="SAM" id="MobiDB-lite"/>
    </source>
</evidence>
<dbReference type="GO" id="GO:0003676">
    <property type="term" value="F:nucleic acid binding"/>
    <property type="evidence" value="ECO:0007669"/>
    <property type="project" value="InterPro"/>
</dbReference>
<feature type="compositionally biased region" description="Basic residues" evidence="2">
    <location>
        <begin position="142"/>
        <end position="152"/>
    </location>
</feature>
<dbReference type="InterPro" id="IPR001878">
    <property type="entry name" value="Znf_CCHC"/>
</dbReference>
<keyword evidence="1" id="KW-0479">Metal-binding</keyword>
<feature type="compositionally biased region" description="Polar residues" evidence="2">
    <location>
        <begin position="158"/>
        <end position="169"/>
    </location>
</feature>
<keyword evidence="5" id="KW-1185">Reference proteome</keyword>
<keyword evidence="1" id="KW-0863">Zinc-finger</keyword>
<dbReference type="Gene3D" id="4.10.60.10">
    <property type="entry name" value="Zinc finger, CCHC-type"/>
    <property type="match status" value="1"/>
</dbReference>
<dbReference type="Proteomes" id="UP000823388">
    <property type="component" value="Chromosome 3K"/>
</dbReference>
<dbReference type="SMART" id="SM00343">
    <property type="entry name" value="ZnF_C2HC"/>
    <property type="match status" value="1"/>
</dbReference>
<feature type="region of interest" description="Disordered" evidence="2">
    <location>
        <begin position="142"/>
        <end position="169"/>
    </location>
</feature>
<dbReference type="InterPro" id="IPR036875">
    <property type="entry name" value="Znf_CCHC_sf"/>
</dbReference>
<evidence type="ECO:0000256" key="1">
    <source>
        <dbReference type="PROSITE-ProRule" id="PRU00047"/>
    </source>
</evidence>
<feature type="domain" description="CCHC-type" evidence="3">
    <location>
        <begin position="188"/>
        <end position="203"/>
    </location>
</feature>
<dbReference type="GO" id="GO:0008270">
    <property type="term" value="F:zinc ion binding"/>
    <property type="evidence" value="ECO:0007669"/>
    <property type="project" value="UniProtKB-KW"/>
</dbReference>
<protein>
    <recommendedName>
        <fullName evidence="3">CCHC-type domain-containing protein</fullName>
    </recommendedName>
</protein>
<comment type="caution">
    <text evidence="4">The sequence shown here is derived from an EMBL/GenBank/DDBJ whole genome shotgun (WGS) entry which is preliminary data.</text>
</comment>
<evidence type="ECO:0000313" key="4">
    <source>
        <dbReference type="EMBL" id="KAG2629764.1"/>
    </source>
</evidence>
<sequence>MILNHMRTIDPLKGNNYPAWRKEVDMLLTLADLYYSIQTDRPTEPQIGDPLYDEKMLHYSIEKKKWEFSNTKCLKIVRHLIDDSIEGSVPECTTAKELLERLRSQFTESSKAYASVLVDDFTNTRATRVTINYASNQLKKVNKSSKPTFKKGPKGDDGQSSSKAPTFNYNYGRGANPNKFFPVPVDTCLYCKQKGHYKKDCPDYLRSLLKRDEGLQNKKDAGKGNKKR</sequence>
<dbReference type="PROSITE" id="PS50158">
    <property type="entry name" value="ZF_CCHC"/>
    <property type="match status" value="1"/>
</dbReference>
<name>A0A8T0V8U9_PANVG</name>
<dbReference type="AlphaFoldDB" id="A0A8T0V8U9"/>
<gene>
    <name evidence="4" type="ORF">PVAP13_3KG453102</name>
</gene>